<sequence>MTVPVIILLLAVIFFLAFIFTTLRQRSLRQHPNNNYHIPRRCSNINCAQPVVQTTTCSNVIYTIPTNDPNRFSTNISTTLRHHYDLPPSYDQVVIQTVQTPSTPPTQPITAPTQLPERPPNYAEVPK</sequence>
<feature type="region of interest" description="Disordered" evidence="1">
    <location>
        <begin position="100"/>
        <end position="127"/>
    </location>
</feature>
<evidence type="ECO:0000256" key="2">
    <source>
        <dbReference type="SAM" id="Phobius"/>
    </source>
</evidence>
<name>A0A9N9RJS5_9DIPT</name>
<organism evidence="3 4">
    <name type="scientific">Chironomus riparius</name>
    <dbReference type="NCBI Taxonomy" id="315576"/>
    <lineage>
        <taxon>Eukaryota</taxon>
        <taxon>Metazoa</taxon>
        <taxon>Ecdysozoa</taxon>
        <taxon>Arthropoda</taxon>
        <taxon>Hexapoda</taxon>
        <taxon>Insecta</taxon>
        <taxon>Pterygota</taxon>
        <taxon>Neoptera</taxon>
        <taxon>Endopterygota</taxon>
        <taxon>Diptera</taxon>
        <taxon>Nematocera</taxon>
        <taxon>Chironomoidea</taxon>
        <taxon>Chironomidae</taxon>
        <taxon>Chironominae</taxon>
        <taxon>Chironomus</taxon>
    </lineage>
</organism>
<evidence type="ECO:0000313" key="4">
    <source>
        <dbReference type="Proteomes" id="UP001153620"/>
    </source>
</evidence>
<keyword evidence="2" id="KW-1133">Transmembrane helix</keyword>
<proteinExistence type="predicted"/>
<feature type="transmembrane region" description="Helical" evidence="2">
    <location>
        <begin position="6"/>
        <end position="23"/>
    </location>
</feature>
<keyword evidence="2" id="KW-0812">Transmembrane</keyword>
<evidence type="ECO:0000313" key="3">
    <source>
        <dbReference type="EMBL" id="CAG9799470.1"/>
    </source>
</evidence>
<dbReference type="AlphaFoldDB" id="A0A9N9RJS5"/>
<reference evidence="3" key="2">
    <citation type="submission" date="2022-10" db="EMBL/GenBank/DDBJ databases">
        <authorList>
            <consortium name="ENA_rothamsted_submissions"/>
            <consortium name="culmorum"/>
            <person name="King R."/>
        </authorList>
    </citation>
    <scope>NUCLEOTIDE SEQUENCE</scope>
</reference>
<accession>A0A9N9RJS5</accession>
<dbReference type="EMBL" id="OU895877">
    <property type="protein sequence ID" value="CAG9799470.1"/>
    <property type="molecule type" value="Genomic_DNA"/>
</dbReference>
<dbReference type="OrthoDB" id="7791173at2759"/>
<keyword evidence="4" id="KW-1185">Reference proteome</keyword>
<evidence type="ECO:0000256" key="1">
    <source>
        <dbReference type="SAM" id="MobiDB-lite"/>
    </source>
</evidence>
<gene>
    <name evidence="3" type="ORF">CHIRRI_LOCUS2436</name>
</gene>
<reference evidence="3" key="1">
    <citation type="submission" date="2022-01" db="EMBL/GenBank/DDBJ databases">
        <authorList>
            <person name="King R."/>
        </authorList>
    </citation>
    <scope>NUCLEOTIDE SEQUENCE</scope>
</reference>
<protein>
    <submittedName>
        <fullName evidence="3">Uncharacterized protein</fullName>
    </submittedName>
</protein>
<dbReference type="Proteomes" id="UP001153620">
    <property type="component" value="Chromosome 1"/>
</dbReference>
<keyword evidence="2" id="KW-0472">Membrane</keyword>